<dbReference type="AlphaFoldDB" id="A0A2P2MQB4"/>
<name>A0A2P2MQB4_RHIMU</name>
<dbReference type="EMBL" id="GGEC01051924">
    <property type="protein sequence ID" value="MBX32408.1"/>
    <property type="molecule type" value="Transcribed_RNA"/>
</dbReference>
<dbReference type="GO" id="GO:0007031">
    <property type="term" value="P:peroxisome organization"/>
    <property type="evidence" value="ECO:0007669"/>
    <property type="project" value="InterPro"/>
</dbReference>
<dbReference type="PANTHER" id="PTHR34126:SF1">
    <property type="entry name" value="PEROXISOME BIOGENESIS PROTEIN 22"/>
    <property type="match status" value="1"/>
</dbReference>
<organism evidence="2">
    <name type="scientific">Rhizophora mucronata</name>
    <name type="common">Asiatic mangrove</name>
    <dbReference type="NCBI Taxonomy" id="61149"/>
    <lineage>
        <taxon>Eukaryota</taxon>
        <taxon>Viridiplantae</taxon>
        <taxon>Streptophyta</taxon>
        <taxon>Embryophyta</taxon>
        <taxon>Tracheophyta</taxon>
        <taxon>Spermatophyta</taxon>
        <taxon>Magnoliopsida</taxon>
        <taxon>eudicotyledons</taxon>
        <taxon>Gunneridae</taxon>
        <taxon>Pentapetalae</taxon>
        <taxon>rosids</taxon>
        <taxon>fabids</taxon>
        <taxon>Malpighiales</taxon>
        <taxon>Rhizophoraceae</taxon>
        <taxon>Rhizophora</taxon>
    </lineage>
</organism>
<keyword evidence="1" id="KW-0812">Transmembrane</keyword>
<evidence type="ECO:0000313" key="2">
    <source>
        <dbReference type="EMBL" id="MBX32408.1"/>
    </source>
</evidence>
<sequence length="83" mass="9369">MERVLDDESEQKVLTALENAGVFTSGGLVKDKVTNICFQMVSSLLVLGMKNPPLVLTLWMPFTIGCFSLFIILQKIFMIHIFF</sequence>
<dbReference type="PANTHER" id="PTHR34126">
    <property type="entry name" value="PEROXISOME BIOGENESIS PROTEIN 22"/>
    <property type="match status" value="1"/>
</dbReference>
<keyword evidence="1" id="KW-0472">Membrane</keyword>
<keyword evidence="1" id="KW-1133">Transmembrane helix</keyword>
<reference evidence="2" key="1">
    <citation type="submission" date="2018-02" db="EMBL/GenBank/DDBJ databases">
        <title>Rhizophora mucronata_Transcriptome.</title>
        <authorList>
            <person name="Meera S.P."/>
            <person name="Sreeshan A."/>
            <person name="Augustine A."/>
        </authorList>
    </citation>
    <scope>NUCLEOTIDE SEQUENCE</scope>
    <source>
        <tissue evidence="2">Leaf</tissue>
    </source>
</reference>
<evidence type="ECO:0000256" key="1">
    <source>
        <dbReference type="SAM" id="Phobius"/>
    </source>
</evidence>
<feature type="transmembrane region" description="Helical" evidence="1">
    <location>
        <begin position="54"/>
        <end position="73"/>
    </location>
</feature>
<dbReference type="InterPro" id="IPR037485">
    <property type="entry name" value="PEX22"/>
</dbReference>
<accession>A0A2P2MQB4</accession>
<protein>
    <submittedName>
        <fullName evidence="2">Uncharacterized protein</fullName>
    </submittedName>
</protein>
<proteinExistence type="predicted"/>